<dbReference type="InterPro" id="IPR052353">
    <property type="entry name" value="Benzoxazolinone_Detox_Enz"/>
</dbReference>
<dbReference type="PANTHER" id="PTHR30212">
    <property type="entry name" value="PROTEIN YIIM"/>
    <property type="match status" value="1"/>
</dbReference>
<dbReference type="SUPFAM" id="SSF50800">
    <property type="entry name" value="PK beta-barrel domain-like"/>
    <property type="match status" value="1"/>
</dbReference>
<dbReference type="InterPro" id="IPR005302">
    <property type="entry name" value="MoCF_Sase_C"/>
</dbReference>
<protein>
    <submittedName>
        <fullName evidence="2">MOSC domain-containing protein YiiM</fullName>
    </submittedName>
</protein>
<organism evidence="2 3">
    <name type="scientific">Actinokineospora auranticolor</name>
    <dbReference type="NCBI Taxonomy" id="155976"/>
    <lineage>
        <taxon>Bacteria</taxon>
        <taxon>Bacillati</taxon>
        <taxon>Actinomycetota</taxon>
        <taxon>Actinomycetes</taxon>
        <taxon>Pseudonocardiales</taxon>
        <taxon>Pseudonocardiaceae</taxon>
        <taxon>Actinokineospora</taxon>
    </lineage>
</organism>
<dbReference type="AlphaFoldDB" id="A0A2S6GNG4"/>
<dbReference type="PROSITE" id="PS51340">
    <property type="entry name" value="MOSC"/>
    <property type="match status" value="1"/>
</dbReference>
<proteinExistence type="predicted"/>
<dbReference type="GO" id="GO:0003824">
    <property type="term" value="F:catalytic activity"/>
    <property type="evidence" value="ECO:0007669"/>
    <property type="project" value="InterPro"/>
</dbReference>
<dbReference type="Proteomes" id="UP000239203">
    <property type="component" value="Unassembled WGS sequence"/>
</dbReference>
<gene>
    <name evidence="2" type="ORF">CLV40_109160</name>
</gene>
<evidence type="ECO:0000313" key="3">
    <source>
        <dbReference type="Proteomes" id="UP000239203"/>
    </source>
</evidence>
<feature type="domain" description="MOSC" evidence="1">
    <location>
        <begin position="30"/>
        <end position="171"/>
    </location>
</feature>
<dbReference type="InterPro" id="IPR011037">
    <property type="entry name" value="Pyrv_Knase-like_insert_dom_sf"/>
</dbReference>
<dbReference type="GO" id="GO:0030170">
    <property type="term" value="F:pyridoxal phosphate binding"/>
    <property type="evidence" value="ECO:0007669"/>
    <property type="project" value="InterPro"/>
</dbReference>
<dbReference type="OrthoDB" id="9786134at2"/>
<dbReference type="Gene3D" id="2.40.33.20">
    <property type="entry name" value="PK beta-barrel domain-like"/>
    <property type="match status" value="1"/>
</dbReference>
<dbReference type="Pfam" id="PF03473">
    <property type="entry name" value="MOSC"/>
    <property type="match status" value="1"/>
</dbReference>
<comment type="caution">
    <text evidence="2">The sequence shown here is derived from an EMBL/GenBank/DDBJ whole genome shotgun (WGS) entry which is preliminary data.</text>
</comment>
<keyword evidence="3" id="KW-1185">Reference proteome</keyword>
<dbReference type="RefSeq" id="WP_104480147.1">
    <property type="nucleotide sequence ID" value="NZ_CP154825.1"/>
</dbReference>
<evidence type="ECO:0000259" key="1">
    <source>
        <dbReference type="PROSITE" id="PS51340"/>
    </source>
</evidence>
<dbReference type="PANTHER" id="PTHR30212:SF2">
    <property type="entry name" value="PROTEIN YIIM"/>
    <property type="match status" value="1"/>
</dbReference>
<accession>A0A2S6GNG4</accession>
<sequence length="220" mass="22850">MTITPTLLSVNTGTPRPIDTQAGVSAIDKRPVAGPVRVDTPVDDGAVGVEGDHVVDTAYHGGPDQAVYAYAREDLDRWESEVGGALVPGAFGENFTTLGVDVCGAELGETWRVGADLVVRVTKPRTPCRAFAAHLARAGWVKAFTRAARTGAYLRVVRPGLVRAGDPVTVVDRPGHGVTVSAVFRAMTLEPGLLPGLLAAGAYLPSSARARVEARSGGSA</sequence>
<evidence type="ECO:0000313" key="2">
    <source>
        <dbReference type="EMBL" id="PPK66775.1"/>
    </source>
</evidence>
<dbReference type="GO" id="GO:0030151">
    <property type="term" value="F:molybdenum ion binding"/>
    <property type="evidence" value="ECO:0007669"/>
    <property type="project" value="InterPro"/>
</dbReference>
<dbReference type="EMBL" id="PTIX01000009">
    <property type="protein sequence ID" value="PPK66775.1"/>
    <property type="molecule type" value="Genomic_DNA"/>
</dbReference>
<reference evidence="2 3" key="1">
    <citation type="submission" date="2018-02" db="EMBL/GenBank/DDBJ databases">
        <title>Genomic Encyclopedia of Archaeal and Bacterial Type Strains, Phase II (KMG-II): from individual species to whole genera.</title>
        <authorList>
            <person name="Goeker M."/>
        </authorList>
    </citation>
    <scope>NUCLEOTIDE SEQUENCE [LARGE SCALE GENOMIC DNA]</scope>
    <source>
        <strain evidence="2 3">YU 961-1</strain>
    </source>
</reference>
<name>A0A2S6GNG4_9PSEU</name>